<feature type="chain" id="PRO_5001640907" description="Acid phosphatase" evidence="3">
    <location>
        <begin position="22"/>
        <end position="464"/>
    </location>
</feature>
<sequence>MRKLAAAFILYAASLIPCSQSSSPDISSNSTLHATAMPLNPELYEAAPTNLVLDQVHVYVRHGERTPVSVRMDGPPASIPGDWKLCKWSRQFRTSVLGTPEEGEPLYIQRIAQKRNGTIVDGLCMPGELTDLGRESTHNVGASLRKIYIDRLAFLPDVLVHTEDVNFRSTNVPRTIDSLQHIIHGLYPADKYAENIHPQMIVRDHKEENLFPNPSACPRLRVILKQFEKAAPVKYNKLLEPLDEKLSKYIDGNPVRIDGKPRASGLMDTIMAAQAHGIDVPPEFKEPKVRGTLESAVCGEWFDKYQSSEMRRLAVGPMLQELRGRLEKKVEQGEKDPLKIAVHSCHDVSLANLCNTLDVFDGKWPPFAGSITFELFREQSTPPSSPFGLFQSLLGTRPQEKRYIRMRYRNQDLKLPACAEEGKHLKGSPQFCTLSAFQERMRELVPEDWEKECSFPNPGSERSK</sequence>
<dbReference type="Gene3D" id="3.40.50.1240">
    <property type="entry name" value="Phosphoglycerate mutase-like"/>
    <property type="match status" value="1"/>
</dbReference>
<name>A0A067LZS3_BOTB1</name>
<dbReference type="OrthoDB" id="10257284at2759"/>
<reference evidence="5" key="1">
    <citation type="journal article" date="2014" name="Proc. Natl. Acad. Sci. U.S.A.">
        <title>Extensive sampling of basidiomycete genomes demonstrates inadequacy of the white-rot/brown-rot paradigm for wood decay fungi.</title>
        <authorList>
            <person name="Riley R."/>
            <person name="Salamov A.A."/>
            <person name="Brown D.W."/>
            <person name="Nagy L.G."/>
            <person name="Floudas D."/>
            <person name="Held B.W."/>
            <person name="Levasseur A."/>
            <person name="Lombard V."/>
            <person name="Morin E."/>
            <person name="Otillar R."/>
            <person name="Lindquist E.A."/>
            <person name="Sun H."/>
            <person name="LaButti K.M."/>
            <person name="Schmutz J."/>
            <person name="Jabbour D."/>
            <person name="Luo H."/>
            <person name="Baker S.E."/>
            <person name="Pisabarro A.G."/>
            <person name="Walton J.D."/>
            <person name="Blanchette R.A."/>
            <person name="Henrissat B."/>
            <person name="Martin F."/>
            <person name="Cullen D."/>
            <person name="Hibbett D.S."/>
            <person name="Grigoriev I.V."/>
        </authorList>
    </citation>
    <scope>NUCLEOTIDE SEQUENCE [LARGE SCALE GENOMIC DNA]</scope>
    <source>
        <strain evidence="5">FD-172 SS1</strain>
    </source>
</reference>
<evidence type="ECO:0008006" key="6">
    <source>
        <dbReference type="Google" id="ProtNLM"/>
    </source>
</evidence>
<keyword evidence="2" id="KW-0378">Hydrolase</keyword>
<dbReference type="STRING" id="930990.A0A067LZS3"/>
<dbReference type="EMBL" id="KL198086">
    <property type="protein sequence ID" value="KDQ08774.1"/>
    <property type="molecule type" value="Genomic_DNA"/>
</dbReference>
<feature type="signal peptide" evidence="3">
    <location>
        <begin position="1"/>
        <end position="21"/>
    </location>
</feature>
<evidence type="ECO:0000256" key="3">
    <source>
        <dbReference type="SAM" id="SignalP"/>
    </source>
</evidence>
<comment type="similarity">
    <text evidence="1">Belongs to the histidine acid phosphatase family.</text>
</comment>
<gene>
    <name evidence="4" type="ORF">BOTBODRAFT_165563</name>
</gene>
<protein>
    <recommendedName>
        <fullName evidence="6">Acid phosphatase</fullName>
    </recommendedName>
</protein>
<evidence type="ECO:0000256" key="1">
    <source>
        <dbReference type="ARBA" id="ARBA00005375"/>
    </source>
</evidence>
<dbReference type="Pfam" id="PF00328">
    <property type="entry name" value="His_Phos_2"/>
    <property type="match status" value="1"/>
</dbReference>
<dbReference type="AlphaFoldDB" id="A0A067LZS3"/>
<keyword evidence="3" id="KW-0732">Signal</keyword>
<evidence type="ECO:0000313" key="4">
    <source>
        <dbReference type="EMBL" id="KDQ08774.1"/>
    </source>
</evidence>
<evidence type="ECO:0000256" key="2">
    <source>
        <dbReference type="ARBA" id="ARBA00022801"/>
    </source>
</evidence>
<dbReference type="PANTHER" id="PTHR11567">
    <property type="entry name" value="ACID PHOSPHATASE-RELATED"/>
    <property type="match status" value="1"/>
</dbReference>
<organism evidence="4 5">
    <name type="scientific">Botryobasidium botryosum (strain FD-172 SS1)</name>
    <dbReference type="NCBI Taxonomy" id="930990"/>
    <lineage>
        <taxon>Eukaryota</taxon>
        <taxon>Fungi</taxon>
        <taxon>Dikarya</taxon>
        <taxon>Basidiomycota</taxon>
        <taxon>Agaricomycotina</taxon>
        <taxon>Agaricomycetes</taxon>
        <taxon>Cantharellales</taxon>
        <taxon>Botryobasidiaceae</taxon>
        <taxon>Botryobasidium</taxon>
    </lineage>
</organism>
<dbReference type="Proteomes" id="UP000027195">
    <property type="component" value="Unassembled WGS sequence"/>
</dbReference>
<dbReference type="FunCoup" id="A0A067LZS3">
    <property type="interactions" value="35"/>
</dbReference>
<dbReference type="InParanoid" id="A0A067LZS3"/>
<dbReference type="PANTHER" id="PTHR11567:SF110">
    <property type="entry name" value="2-PHOSPHOXYLOSE PHOSPHATASE 1"/>
    <property type="match status" value="1"/>
</dbReference>
<keyword evidence="5" id="KW-1185">Reference proteome</keyword>
<accession>A0A067LZS3</accession>
<dbReference type="CDD" id="cd07061">
    <property type="entry name" value="HP_HAP_like"/>
    <property type="match status" value="1"/>
</dbReference>
<dbReference type="SUPFAM" id="SSF53254">
    <property type="entry name" value="Phosphoglycerate mutase-like"/>
    <property type="match status" value="1"/>
</dbReference>
<evidence type="ECO:0000313" key="5">
    <source>
        <dbReference type="Proteomes" id="UP000027195"/>
    </source>
</evidence>
<dbReference type="InterPro" id="IPR000560">
    <property type="entry name" value="His_Pase_clade-2"/>
</dbReference>
<dbReference type="HOGENOM" id="CLU_030431_3_1_1"/>
<dbReference type="GO" id="GO:0016791">
    <property type="term" value="F:phosphatase activity"/>
    <property type="evidence" value="ECO:0007669"/>
    <property type="project" value="TreeGrafter"/>
</dbReference>
<dbReference type="InterPro" id="IPR029033">
    <property type="entry name" value="His_PPase_superfam"/>
</dbReference>
<proteinExistence type="inferred from homology"/>
<dbReference type="InterPro" id="IPR050645">
    <property type="entry name" value="Histidine_acid_phosphatase"/>
</dbReference>